<evidence type="ECO:0000256" key="4">
    <source>
        <dbReference type="ARBA" id="ARBA00022842"/>
    </source>
</evidence>
<feature type="domain" description="Nudix hydrolase" evidence="6">
    <location>
        <begin position="17"/>
        <end position="150"/>
    </location>
</feature>
<gene>
    <name evidence="7" type="ORF">QF118_15510</name>
</gene>
<dbReference type="Pfam" id="PF00293">
    <property type="entry name" value="NUDIX"/>
    <property type="match status" value="1"/>
</dbReference>
<keyword evidence="4" id="KW-0460">Magnesium</keyword>
<accession>A0ABY8QFD5</accession>
<dbReference type="PANTHER" id="PTHR12629:SF0">
    <property type="entry name" value="DIPHOSPHOINOSITOL-POLYPHOSPHATE DIPHOSPHATASE"/>
    <property type="match status" value="1"/>
</dbReference>
<dbReference type="RefSeq" id="WP_282299954.1">
    <property type="nucleotide sequence ID" value="NZ_CP124616.1"/>
</dbReference>
<sequence length="170" mass="19219">MFPVLWKQFIRPILIRPAQFQVAALCYRMAKSGPQILLITSRETRRWILPKGWPMKGLDTGGAARQEAWEEAGVKPTGKSPVKIGQYQYPKVTPGGVPVDTDVDVFAIEVDRLSKTFPEVDERTRQWFSPEEAAERVREADLGALITQFPDILPEPQTSDTEPKKSETRP</sequence>
<keyword evidence="8" id="KW-1185">Reference proteome</keyword>
<protein>
    <submittedName>
        <fullName evidence="7">NUDIX hydrolase</fullName>
    </submittedName>
</protein>
<evidence type="ECO:0000256" key="5">
    <source>
        <dbReference type="SAM" id="MobiDB-lite"/>
    </source>
</evidence>
<proteinExistence type="predicted"/>
<evidence type="ECO:0000313" key="8">
    <source>
        <dbReference type="Proteomes" id="UP001241605"/>
    </source>
</evidence>
<evidence type="ECO:0000256" key="2">
    <source>
        <dbReference type="ARBA" id="ARBA00022723"/>
    </source>
</evidence>
<dbReference type="SUPFAM" id="SSF55811">
    <property type="entry name" value="Nudix"/>
    <property type="match status" value="1"/>
</dbReference>
<name>A0ABY8QFD5_9RHOB</name>
<comment type="cofactor">
    <cofactor evidence="1">
        <name>Mg(2+)</name>
        <dbReference type="ChEBI" id="CHEBI:18420"/>
    </cofactor>
</comment>
<keyword evidence="3 7" id="KW-0378">Hydrolase</keyword>
<dbReference type="PANTHER" id="PTHR12629">
    <property type="entry name" value="DIPHOSPHOINOSITOL POLYPHOSPHATE PHOSPHOHYDROLASE"/>
    <property type="match status" value="1"/>
</dbReference>
<dbReference type="InterPro" id="IPR000086">
    <property type="entry name" value="NUDIX_hydrolase_dom"/>
</dbReference>
<reference evidence="7 8" key="1">
    <citation type="submission" date="2023-05" db="EMBL/GenBank/DDBJ databases">
        <title>YMD87, complete Genome.</title>
        <authorList>
            <person name="Zhang J."/>
            <person name="Xu X."/>
        </authorList>
    </citation>
    <scope>NUCLEOTIDE SEQUENCE [LARGE SCALE GENOMIC DNA]</scope>
    <source>
        <strain evidence="7 8">YMD87</strain>
    </source>
</reference>
<dbReference type="GO" id="GO:0016787">
    <property type="term" value="F:hydrolase activity"/>
    <property type="evidence" value="ECO:0007669"/>
    <property type="project" value="UniProtKB-KW"/>
</dbReference>
<evidence type="ECO:0000256" key="1">
    <source>
        <dbReference type="ARBA" id="ARBA00001946"/>
    </source>
</evidence>
<evidence type="ECO:0000259" key="6">
    <source>
        <dbReference type="PROSITE" id="PS51462"/>
    </source>
</evidence>
<evidence type="ECO:0000256" key="3">
    <source>
        <dbReference type="ARBA" id="ARBA00022801"/>
    </source>
</evidence>
<dbReference type="CDD" id="cd04666">
    <property type="entry name" value="NUDIX_DIPP2_like_Nudt4"/>
    <property type="match status" value="1"/>
</dbReference>
<dbReference type="EMBL" id="CP124616">
    <property type="protein sequence ID" value="WGW03319.1"/>
    <property type="molecule type" value="Genomic_DNA"/>
</dbReference>
<dbReference type="InterPro" id="IPR015797">
    <property type="entry name" value="NUDIX_hydrolase-like_dom_sf"/>
</dbReference>
<dbReference type="Proteomes" id="UP001241605">
    <property type="component" value="Chromosome"/>
</dbReference>
<keyword evidence="2" id="KW-0479">Metal-binding</keyword>
<dbReference type="PROSITE" id="PS51462">
    <property type="entry name" value="NUDIX"/>
    <property type="match status" value="1"/>
</dbReference>
<feature type="compositionally biased region" description="Basic and acidic residues" evidence="5">
    <location>
        <begin position="161"/>
        <end position="170"/>
    </location>
</feature>
<evidence type="ECO:0000313" key="7">
    <source>
        <dbReference type="EMBL" id="WGW03319.1"/>
    </source>
</evidence>
<organism evidence="7 8">
    <name type="scientific">Tropicibacter oceani</name>
    <dbReference type="NCBI Taxonomy" id="3058420"/>
    <lineage>
        <taxon>Bacteria</taxon>
        <taxon>Pseudomonadati</taxon>
        <taxon>Pseudomonadota</taxon>
        <taxon>Alphaproteobacteria</taxon>
        <taxon>Rhodobacterales</taxon>
        <taxon>Roseobacteraceae</taxon>
        <taxon>Tropicibacter</taxon>
    </lineage>
</organism>
<dbReference type="InterPro" id="IPR047198">
    <property type="entry name" value="DDP-like_NUDIX"/>
</dbReference>
<feature type="region of interest" description="Disordered" evidence="5">
    <location>
        <begin position="145"/>
        <end position="170"/>
    </location>
</feature>
<dbReference type="Gene3D" id="3.90.79.10">
    <property type="entry name" value="Nucleoside Triphosphate Pyrophosphohydrolase"/>
    <property type="match status" value="1"/>
</dbReference>